<sequence length="362" mass="40741">MKKIYKLTLIITIMALIPVIYSSLFLGALEDPYGRLDTLPVAVVNTDQDANPVYHRLIKAKIFDYKLESSTKAQKDLQNGDVYAVVRFDKDFKNKMQNFVRTSQSPKIQLTTSEGLSYSTTKMVRSAIEQFTDRVNHANSQLMIVQLQARHIPLPANISSVIQLKNNDIHPVKNNGEAMTPYILSLTLFVGGIFVNQFVMRKFAKKGDDLPVYWMKQFLLPLFISVCQVGLLLLFNQLFIHISIDKFWGAVPFLLLVAATFCSIIVAFNKLIPGIGSLIVLLLTMLQTSSSGGAYTIALSAPFFQTIHQFLPMTYSVAGLRKLISLNTYNVWPEVGILLLFFIGGQIILLLAYHKHENRLFG</sequence>
<dbReference type="GO" id="GO:0140359">
    <property type="term" value="F:ABC-type transporter activity"/>
    <property type="evidence" value="ECO:0007669"/>
    <property type="project" value="InterPro"/>
</dbReference>
<evidence type="ECO:0000313" key="7">
    <source>
        <dbReference type="EMBL" id="NVY95799.1"/>
    </source>
</evidence>
<dbReference type="Pfam" id="PF12698">
    <property type="entry name" value="ABC2_membrane_3"/>
    <property type="match status" value="1"/>
</dbReference>
<dbReference type="InterPro" id="IPR013525">
    <property type="entry name" value="ABC2_TM"/>
</dbReference>
<name>A0A850QYK2_9LACO</name>
<evidence type="ECO:0000256" key="3">
    <source>
        <dbReference type="ARBA" id="ARBA00022989"/>
    </source>
</evidence>
<dbReference type="RefSeq" id="WP_176941968.1">
    <property type="nucleotide sequence ID" value="NZ_JABZEC010000001.1"/>
</dbReference>
<reference evidence="7 8" key="1">
    <citation type="submission" date="2020-06" db="EMBL/GenBank/DDBJ databases">
        <authorList>
            <person name="Kang J."/>
        </authorList>
    </citation>
    <scope>NUCLEOTIDE SEQUENCE [LARGE SCALE GENOMIC DNA]</scope>
    <source>
        <strain evidence="7 8">DCY120</strain>
    </source>
</reference>
<evidence type="ECO:0000256" key="4">
    <source>
        <dbReference type="ARBA" id="ARBA00023136"/>
    </source>
</evidence>
<evidence type="ECO:0000256" key="1">
    <source>
        <dbReference type="ARBA" id="ARBA00004141"/>
    </source>
</evidence>
<dbReference type="NCBIfam" id="TIGR03062">
    <property type="entry name" value="pip_yhgE_Cterm"/>
    <property type="match status" value="1"/>
</dbReference>
<dbReference type="EMBL" id="JABZEC010000001">
    <property type="protein sequence ID" value="NVY95799.1"/>
    <property type="molecule type" value="Genomic_DNA"/>
</dbReference>
<accession>A0A850QYK2</accession>
<dbReference type="InterPro" id="IPR017501">
    <property type="entry name" value="Phage_infect_YhgE_C"/>
</dbReference>
<evidence type="ECO:0000256" key="2">
    <source>
        <dbReference type="ARBA" id="ARBA00022692"/>
    </source>
</evidence>
<keyword evidence="3 5" id="KW-1133">Transmembrane helix</keyword>
<gene>
    <name evidence="7" type="ORF">HU830_01065</name>
</gene>
<keyword evidence="8" id="KW-1185">Reference proteome</keyword>
<keyword evidence="2 5" id="KW-0812">Transmembrane</keyword>
<feature type="transmembrane region" description="Helical" evidence="5">
    <location>
        <begin position="182"/>
        <end position="199"/>
    </location>
</feature>
<comment type="subcellular location">
    <subcellularLocation>
        <location evidence="1">Membrane</location>
        <topology evidence="1">Multi-pass membrane protein</topology>
    </subcellularLocation>
</comment>
<feature type="transmembrane region" description="Helical" evidence="5">
    <location>
        <begin position="335"/>
        <end position="353"/>
    </location>
</feature>
<feature type="transmembrane region" description="Helical" evidence="5">
    <location>
        <begin position="247"/>
        <end position="268"/>
    </location>
</feature>
<feature type="transmembrane region" description="Helical" evidence="5">
    <location>
        <begin position="7"/>
        <end position="29"/>
    </location>
</feature>
<comment type="caution">
    <text evidence="7">The sequence shown here is derived from an EMBL/GenBank/DDBJ whole genome shotgun (WGS) entry which is preliminary data.</text>
</comment>
<organism evidence="7 8">
    <name type="scientific">Bombilactobacillus apium</name>
    <dbReference type="NCBI Taxonomy" id="2675299"/>
    <lineage>
        <taxon>Bacteria</taxon>
        <taxon>Bacillati</taxon>
        <taxon>Bacillota</taxon>
        <taxon>Bacilli</taxon>
        <taxon>Lactobacillales</taxon>
        <taxon>Lactobacillaceae</taxon>
        <taxon>Bombilactobacillus</taxon>
    </lineage>
</organism>
<feature type="domain" description="ABC-2 type transporter transmembrane" evidence="6">
    <location>
        <begin position="9"/>
        <end position="344"/>
    </location>
</feature>
<dbReference type="GO" id="GO:0016020">
    <property type="term" value="C:membrane"/>
    <property type="evidence" value="ECO:0007669"/>
    <property type="project" value="UniProtKB-SubCell"/>
</dbReference>
<dbReference type="PANTHER" id="PTHR43077:SF5">
    <property type="entry name" value="PHAGE INFECTION PROTEIN"/>
    <property type="match status" value="1"/>
</dbReference>
<protein>
    <submittedName>
        <fullName evidence="7">ABC transporter permease</fullName>
    </submittedName>
</protein>
<feature type="transmembrane region" description="Helical" evidence="5">
    <location>
        <begin position="280"/>
        <end position="304"/>
    </location>
</feature>
<dbReference type="PANTHER" id="PTHR43077">
    <property type="entry name" value="TRANSPORT PERMEASE YVFS-RELATED"/>
    <property type="match status" value="1"/>
</dbReference>
<proteinExistence type="predicted"/>
<dbReference type="AlphaFoldDB" id="A0A850QYK2"/>
<evidence type="ECO:0000256" key="5">
    <source>
        <dbReference type="SAM" id="Phobius"/>
    </source>
</evidence>
<dbReference type="Gene3D" id="3.40.1710.10">
    <property type="entry name" value="abc type-2 transporter like domain"/>
    <property type="match status" value="1"/>
</dbReference>
<dbReference type="Proteomes" id="UP000563523">
    <property type="component" value="Unassembled WGS sequence"/>
</dbReference>
<keyword evidence="4 5" id="KW-0472">Membrane</keyword>
<evidence type="ECO:0000259" key="6">
    <source>
        <dbReference type="Pfam" id="PF12698"/>
    </source>
</evidence>
<evidence type="ECO:0000313" key="8">
    <source>
        <dbReference type="Proteomes" id="UP000563523"/>
    </source>
</evidence>
<feature type="transmembrane region" description="Helical" evidence="5">
    <location>
        <begin position="219"/>
        <end position="241"/>
    </location>
</feature>
<dbReference type="InterPro" id="IPR051328">
    <property type="entry name" value="T7SS_ABC-Transporter"/>
</dbReference>